<comment type="caution">
    <text evidence="5">The sequence shown here is derived from an EMBL/GenBank/DDBJ whole genome shotgun (WGS) entry which is preliminary data.</text>
</comment>
<keyword evidence="3" id="KW-0804">Transcription</keyword>
<dbReference type="Pfam" id="PF12833">
    <property type="entry name" value="HTH_18"/>
    <property type="match status" value="1"/>
</dbReference>
<dbReference type="AlphaFoldDB" id="A0A4R2EHB5"/>
<dbReference type="Proteomes" id="UP000294830">
    <property type="component" value="Unassembled WGS sequence"/>
</dbReference>
<gene>
    <name evidence="5" type="ORF">CLV25_11063</name>
</gene>
<evidence type="ECO:0000313" key="6">
    <source>
        <dbReference type="Proteomes" id="UP000294830"/>
    </source>
</evidence>
<dbReference type="GO" id="GO:0003700">
    <property type="term" value="F:DNA-binding transcription factor activity"/>
    <property type="evidence" value="ECO:0007669"/>
    <property type="project" value="InterPro"/>
</dbReference>
<feature type="domain" description="HTH araC/xylS-type" evidence="4">
    <location>
        <begin position="237"/>
        <end position="335"/>
    </location>
</feature>
<dbReference type="InterPro" id="IPR018060">
    <property type="entry name" value="HTH_AraC"/>
</dbReference>
<name>A0A4R2EHB5_9BACT</name>
<evidence type="ECO:0000256" key="1">
    <source>
        <dbReference type="ARBA" id="ARBA00023015"/>
    </source>
</evidence>
<keyword evidence="6" id="KW-1185">Reference proteome</keyword>
<keyword evidence="1" id="KW-0805">Transcription regulation</keyword>
<reference evidence="5 6" key="1">
    <citation type="submission" date="2019-03" db="EMBL/GenBank/DDBJ databases">
        <title>Genomic Encyclopedia of Archaeal and Bacterial Type Strains, Phase II (KMG-II): from individual species to whole genera.</title>
        <authorList>
            <person name="Goeker M."/>
        </authorList>
    </citation>
    <scope>NUCLEOTIDE SEQUENCE [LARGE SCALE GENOMIC DNA]</scope>
    <source>
        <strain evidence="5 6">RL-C</strain>
    </source>
</reference>
<proteinExistence type="predicted"/>
<organism evidence="5 6">
    <name type="scientific">Acetobacteroides hydrogenigenes</name>
    <dbReference type="NCBI Taxonomy" id="979970"/>
    <lineage>
        <taxon>Bacteria</taxon>
        <taxon>Pseudomonadati</taxon>
        <taxon>Bacteroidota</taxon>
        <taxon>Bacteroidia</taxon>
        <taxon>Bacteroidales</taxon>
        <taxon>Rikenellaceae</taxon>
        <taxon>Acetobacteroides</taxon>
    </lineage>
</organism>
<dbReference type="EMBL" id="SLWB01000010">
    <property type="protein sequence ID" value="TCN65674.1"/>
    <property type="molecule type" value="Genomic_DNA"/>
</dbReference>
<dbReference type="GO" id="GO:0043565">
    <property type="term" value="F:sequence-specific DNA binding"/>
    <property type="evidence" value="ECO:0007669"/>
    <property type="project" value="InterPro"/>
</dbReference>
<accession>A0A4R2EHB5</accession>
<dbReference type="PANTHER" id="PTHR43280">
    <property type="entry name" value="ARAC-FAMILY TRANSCRIPTIONAL REGULATOR"/>
    <property type="match status" value="1"/>
</dbReference>
<keyword evidence="2" id="KW-0238">DNA-binding</keyword>
<evidence type="ECO:0000256" key="2">
    <source>
        <dbReference type="ARBA" id="ARBA00023125"/>
    </source>
</evidence>
<evidence type="ECO:0000313" key="5">
    <source>
        <dbReference type="EMBL" id="TCN65674.1"/>
    </source>
</evidence>
<evidence type="ECO:0000256" key="3">
    <source>
        <dbReference type="ARBA" id="ARBA00023163"/>
    </source>
</evidence>
<sequence length="340" mass="39701">MRYCIKCTHIYLQTYLIVKLVFKSKKPIFVYNSNIFHVKPMLIEKRKYDPSENKQHFASFFVKVHCCRLWYLSEWELTDTAFPFWRLYYNTIDGAKVLYNGVEAELNEDVIAIIPPNTSYSCTLKGSFNQEEVHEGISGGRIEGEYSKAEFKRKNIVDHLFVHFNIGYPFDFAKPGIYLIQPDRAMLDKLDALRHSCIANSFEDVNSLMKLYSLIVELLGGIPGTVWQSSNLDSRMTKIMHHIDKHLNAKLTNEELAEYANMATNSFARLFRQSVGETIQHYITRRRLEKAQMLLHHSTHNIDSIAQECGFCDRYHFTRTFNQYLSMTPVAYRKLHTYGG</sequence>
<dbReference type="PROSITE" id="PS00041">
    <property type="entry name" value="HTH_ARAC_FAMILY_1"/>
    <property type="match status" value="1"/>
</dbReference>
<protein>
    <submittedName>
        <fullName evidence="5">Helix-turn-helix protein</fullName>
    </submittedName>
</protein>
<evidence type="ECO:0000259" key="4">
    <source>
        <dbReference type="PROSITE" id="PS01124"/>
    </source>
</evidence>
<dbReference type="PANTHER" id="PTHR43280:SF28">
    <property type="entry name" value="HTH-TYPE TRANSCRIPTIONAL ACTIVATOR RHAS"/>
    <property type="match status" value="1"/>
</dbReference>
<dbReference type="SUPFAM" id="SSF46689">
    <property type="entry name" value="Homeodomain-like"/>
    <property type="match status" value="2"/>
</dbReference>
<dbReference type="SMART" id="SM00342">
    <property type="entry name" value="HTH_ARAC"/>
    <property type="match status" value="1"/>
</dbReference>
<dbReference type="InterPro" id="IPR009057">
    <property type="entry name" value="Homeodomain-like_sf"/>
</dbReference>
<dbReference type="Gene3D" id="1.10.10.60">
    <property type="entry name" value="Homeodomain-like"/>
    <property type="match status" value="2"/>
</dbReference>
<dbReference type="InterPro" id="IPR018062">
    <property type="entry name" value="HTH_AraC-typ_CS"/>
</dbReference>
<dbReference type="PROSITE" id="PS01124">
    <property type="entry name" value="HTH_ARAC_FAMILY_2"/>
    <property type="match status" value="1"/>
</dbReference>